<dbReference type="GO" id="GO:1903900">
    <property type="term" value="P:regulation of viral life cycle"/>
    <property type="evidence" value="ECO:0007669"/>
    <property type="project" value="UniProtKB-ARBA"/>
</dbReference>
<dbReference type="SUPFAM" id="SSF57845">
    <property type="entry name" value="B-box zinc-binding domain"/>
    <property type="match status" value="1"/>
</dbReference>
<dbReference type="KEGG" id="mcal:110308624"/>
<dbReference type="GO" id="GO:0061630">
    <property type="term" value="F:ubiquitin protein ligase activity"/>
    <property type="evidence" value="ECO:0007669"/>
    <property type="project" value="UniProtKB-EC"/>
</dbReference>
<dbReference type="Gene3D" id="2.60.120.920">
    <property type="match status" value="1"/>
</dbReference>
<feature type="domain" description="RING-type" evidence="19">
    <location>
        <begin position="16"/>
        <end position="62"/>
    </location>
</feature>
<dbReference type="GO" id="GO:0005737">
    <property type="term" value="C:cytoplasm"/>
    <property type="evidence" value="ECO:0007669"/>
    <property type="project" value="UniProtKB-SubCell"/>
</dbReference>
<dbReference type="GO" id="GO:0048524">
    <property type="term" value="P:positive regulation of viral process"/>
    <property type="evidence" value="ECO:0007669"/>
    <property type="project" value="UniProtKB-ARBA"/>
</dbReference>
<evidence type="ECO:0000256" key="1">
    <source>
        <dbReference type="ARBA" id="ARBA00000900"/>
    </source>
</evidence>
<evidence type="ECO:0000256" key="11">
    <source>
        <dbReference type="ARBA" id="ARBA00022786"/>
    </source>
</evidence>
<evidence type="ECO:0000256" key="7">
    <source>
        <dbReference type="ARBA" id="ARBA00022588"/>
    </source>
</evidence>
<keyword evidence="22" id="KW-1185">Reference proteome</keyword>
<keyword evidence="12" id="KW-0862">Zinc</keyword>
<evidence type="ECO:0000256" key="16">
    <source>
        <dbReference type="ARBA" id="ARBA00076822"/>
    </source>
</evidence>
<evidence type="ECO:0000256" key="6">
    <source>
        <dbReference type="ARBA" id="ARBA00022490"/>
    </source>
</evidence>
<gene>
    <name evidence="23" type="primary">Trim38</name>
</gene>
<dbReference type="Pfam" id="PF00622">
    <property type="entry name" value="SPRY"/>
    <property type="match status" value="1"/>
</dbReference>
<evidence type="ECO:0000256" key="17">
    <source>
        <dbReference type="PROSITE-ProRule" id="PRU00024"/>
    </source>
</evidence>
<dbReference type="InterPro" id="IPR013083">
    <property type="entry name" value="Znf_RING/FYVE/PHD"/>
</dbReference>
<dbReference type="AlphaFoldDB" id="A0A6P5R0Q4"/>
<keyword evidence="10 17" id="KW-0863">Zinc-finger</keyword>
<dbReference type="Pfam" id="PF00643">
    <property type="entry name" value="zf-B_box"/>
    <property type="match status" value="1"/>
</dbReference>
<evidence type="ECO:0000256" key="2">
    <source>
        <dbReference type="ARBA" id="ARBA00004496"/>
    </source>
</evidence>
<evidence type="ECO:0000256" key="5">
    <source>
        <dbReference type="ARBA" id="ARBA00012483"/>
    </source>
</evidence>
<dbReference type="SUPFAM" id="SSF57850">
    <property type="entry name" value="RING/U-box"/>
    <property type="match status" value="1"/>
</dbReference>
<accession>A0A6P5R0Q4</accession>
<comment type="pathway">
    <text evidence="3">Protein modification; protein sumoylation.</text>
</comment>
<keyword evidence="7" id="KW-0399">Innate immunity</keyword>
<comment type="pathway">
    <text evidence="4">Protein modification; protein ubiquitination.</text>
</comment>
<dbReference type="InterPro" id="IPR001870">
    <property type="entry name" value="B30.2/SPRY"/>
</dbReference>
<sequence>MGADFSTVKIRKITSCSICKAMMYHPVSINCGHSYCKSCIQSYYCNVSPKTGWEMLGCPLCSSPFSLENLRPNKELETIIDMIKGMEEQDQDMVCEEHEEKLNHFCEDDGQLLCWRCYWKGQHKGHTLAGVKDVYQNYKVKLQNTMTKLRELQENHEVEIHFITNQKNAWKDAIEDRRQTIKSNFKNLQSFLQEEEKFYLWRLENEEKEMLLQLEGSEADLQQTFERAQCQIQELEAKCQGSAQKLLQDVKNTLSRCEAMKLNPLKANPLKVHTKCNVSELYFDVKTILRRHQVSVILDPSTAHLDLALSKGGRLVTYKRCPRDLQARSSAKRFYGLPCVLGCEGFTSGRYYFEVSVENATSWDVGVCLENVQRGLNMKKEPESGFWTIKMSEEDGLEALTSAPIPPLHLSEKPQIVGVFLDYEAGGVSFYSVTTGSHIFTFPKASFQDTLRPFFQVYQYSPLFLPAIDNQGRK</sequence>
<dbReference type="PROSITE" id="PS50188">
    <property type="entry name" value="B302_SPRY"/>
    <property type="match status" value="1"/>
</dbReference>
<dbReference type="InterPro" id="IPR003877">
    <property type="entry name" value="SPRY_dom"/>
</dbReference>
<proteinExistence type="predicted"/>
<dbReference type="GO" id="GO:0045087">
    <property type="term" value="P:innate immune response"/>
    <property type="evidence" value="ECO:0007669"/>
    <property type="project" value="UniProtKB-KW"/>
</dbReference>
<dbReference type="GeneID" id="110308624"/>
<evidence type="ECO:0000256" key="14">
    <source>
        <dbReference type="ARBA" id="ARBA00066102"/>
    </source>
</evidence>
<evidence type="ECO:0000256" key="8">
    <source>
        <dbReference type="ARBA" id="ARBA00022679"/>
    </source>
</evidence>
<comment type="catalytic activity">
    <reaction evidence="1">
        <text>S-ubiquitinyl-[E2 ubiquitin-conjugating enzyme]-L-cysteine + [acceptor protein]-L-lysine = [E2 ubiquitin-conjugating enzyme]-L-cysteine + N(6)-ubiquitinyl-[acceptor protein]-L-lysine.</text>
        <dbReference type="EC" id="2.3.2.27"/>
    </reaction>
</comment>
<dbReference type="Proteomes" id="UP000515126">
    <property type="component" value="Chromosome 13"/>
</dbReference>
<dbReference type="RefSeq" id="XP_021036704.1">
    <property type="nucleotide sequence ID" value="XM_021181045.1"/>
</dbReference>
<evidence type="ECO:0000256" key="4">
    <source>
        <dbReference type="ARBA" id="ARBA00004906"/>
    </source>
</evidence>
<evidence type="ECO:0000256" key="9">
    <source>
        <dbReference type="ARBA" id="ARBA00022723"/>
    </source>
</evidence>
<evidence type="ECO:0000256" key="12">
    <source>
        <dbReference type="ARBA" id="ARBA00022833"/>
    </source>
</evidence>
<dbReference type="InterPro" id="IPR003879">
    <property type="entry name" value="Butyrophylin_SPRY"/>
</dbReference>
<dbReference type="PROSITE" id="PS50119">
    <property type="entry name" value="ZF_BBOX"/>
    <property type="match status" value="1"/>
</dbReference>
<evidence type="ECO:0000256" key="10">
    <source>
        <dbReference type="ARBA" id="ARBA00022771"/>
    </source>
</evidence>
<evidence type="ECO:0000256" key="13">
    <source>
        <dbReference type="ARBA" id="ARBA00022859"/>
    </source>
</evidence>
<dbReference type="GO" id="GO:0010468">
    <property type="term" value="P:regulation of gene expression"/>
    <property type="evidence" value="ECO:0007669"/>
    <property type="project" value="UniProtKB-ARBA"/>
</dbReference>
<dbReference type="SMART" id="SM00184">
    <property type="entry name" value="RING"/>
    <property type="match status" value="1"/>
</dbReference>
<dbReference type="CTD" id="10475"/>
<dbReference type="InterPro" id="IPR000315">
    <property type="entry name" value="Znf_B-box"/>
</dbReference>
<comment type="subunit">
    <text evidence="14">Interacts (via B30.2/SPRY domain) with TAB2 and TAB3.</text>
</comment>
<dbReference type="FunFam" id="2.60.120.920:FF:000072">
    <property type="entry name" value="Tripartite motif containing 38"/>
    <property type="match status" value="1"/>
</dbReference>
<dbReference type="Gene3D" id="3.30.160.60">
    <property type="entry name" value="Classic Zinc Finger"/>
    <property type="match status" value="1"/>
</dbReference>
<dbReference type="InterPro" id="IPR035790">
    <property type="entry name" value="SPRY/PRY_TRIM38"/>
</dbReference>
<evidence type="ECO:0000313" key="23">
    <source>
        <dbReference type="RefSeq" id="XP_021036704.1"/>
    </source>
</evidence>
<dbReference type="PRINTS" id="PR01407">
    <property type="entry name" value="BUTYPHLNCDUF"/>
</dbReference>
<dbReference type="InterPro" id="IPR050143">
    <property type="entry name" value="TRIM/RBCC"/>
</dbReference>
<evidence type="ECO:0000313" key="22">
    <source>
        <dbReference type="Proteomes" id="UP000515126"/>
    </source>
</evidence>
<feature type="domain" description="B30.2/SPRY" evidence="21">
    <location>
        <begin position="276"/>
        <end position="474"/>
    </location>
</feature>
<evidence type="ECO:0000256" key="18">
    <source>
        <dbReference type="SAM" id="Coils"/>
    </source>
</evidence>
<feature type="domain" description="B box-type" evidence="20">
    <location>
        <begin position="90"/>
        <end position="131"/>
    </location>
</feature>
<evidence type="ECO:0000259" key="19">
    <source>
        <dbReference type="PROSITE" id="PS50089"/>
    </source>
</evidence>
<dbReference type="Pfam" id="PF13445">
    <property type="entry name" value="zf-RING_UBOX"/>
    <property type="match status" value="1"/>
</dbReference>
<evidence type="ECO:0000259" key="21">
    <source>
        <dbReference type="PROSITE" id="PS50188"/>
    </source>
</evidence>
<keyword evidence="6" id="KW-0963">Cytoplasm</keyword>
<feature type="coiled-coil region" evidence="18">
    <location>
        <begin position="218"/>
        <end position="245"/>
    </location>
</feature>
<dbReference type="PROSITE" id="PS50089">
    <property type="entry name" value="ZF_RING_2"/>
    <property type="match status" value="1"/>
</dbReference>
<dbReference type="SUPFAM" id="SSF49899">
    <property type="entry name" value="Concanavalin A-like lectins/glucanases"/>
    <property type="match status" value="1"/>
</dbReference>
<dbReference type="CDD" id="cd15815">
    <property type="entry name" value="SPRY_PRY_TRIM38"/>
    <property type="match status" value="1"/>
</dbReference>
<dbReference type="Pfam" id="PF13765">
    <property type="entry name" value="PRY"/>
    <property type="match status" value="1"/>
</dbReference>
<dbReference type="Gene3D" id="3.30.40.10">
    <property type="entry name" value="Zinc/RING finger domain, C3HC4 (zinc finger)"/>
    <property type="match status" value="1"/>
</dbReference>
<keyword evidence="8" id="KW-0808">Transferase</keyword>
<evidence type="ECO:0000256" key="15">
    <source>
        <dbReference type="ARBA" id="ARBA00073071"/>
    </source>
</evidence>
<reference evidence="23" key="1">
    <citation type="submission" date="2025-08" db="UniProtKB">
        <authorList>
            <consortium name="RefSeq"/>
        </authorList>
    </citation>
    <scope>IDENTIFICATION</scope>
</reference>
<dbReference type="SMART" id="SM00336">
    <property type="entry name" value="BBOX"/>
    <property type="match status" value="1"/>
</dbReference>
<keyword evidence="13" id="KW-0391">Immunity</keyword>
<dbReference type="InterPro" id="IPR013320">
    <property type="entry name" value="ConA-like_dom_sf"/>
</dbReference>
<organism evidence="22 23">
    <name type="scientific">Mus caroli</name>
    <name type="common">Ryukyu mouse</name>
    <name type="synonym">Ricefield mouse</name>
    <dbReference type="NCBI Taxonomy" id="10089"/>
    <lineage>
        <taxon>Eukaryota</taxon>
        <taxon>Metazoa</taxon>
        <taxon>Chordata</taxon>
        <taxon>Craniata</taxon>
        <taxon>Vertebrata</taxon>
        <taxon>Euteleostomi</taxon>
        <taxon>Mammalia</taxon>
        <taxon>Eutheria</taxon>
        <taxon>Euarchontoglires</taxon>
        <taxon>Glires</taxon>
        <taxon>Rodentia</taxon>
        <taxon>Myomorpha</taxon>
        <taxon>Muroidea</taxon>
        <taxon>Muridae</taxon>
        <taxon>Murinae</taxon>
        <taxon>Mus</taxon>
        <taxon>Mus</taxon>
    </lineage>
</organism>
<dbReference type="InterPro" id="IPR006574">
    <property type="entry name" value="PRY"/>
</dbReference>
<keyword evidence="11" id="KW-0833">Ubl conjugation pathway</keyword>
<comment type="subcellular location">
    <subcellularLocation>
        <location evidence="2">Cytoplasm</location>
    </subcellularLocation>
</comment>
<dbReference type="InterPro" id="IPR027370">
    <property type="entry name" value="Znf-RING_euk"/>
</dbReference>
<name>A0A6P5R0Q4_MUSCR</name>
<dbReference type="PANTHER" id="PTHR24103">
    <property type="entry name" value="E3 UBIQUITIN-PROTEIN LIGASE TRIM"/>
    <property type="match status" value="1"/>
</dbReference>
<keyword evidence="9" id="KW-0479">Metal-binding</keyword>
<evidence type="ECO:0000256" key="3">
    <source>
        <dbReference type="ARBA" id="ARBA00004718"/>
    </source>
</evidence>
<dbReference type="InterPro" id="IPR017907">
    <property type="entry name" value="Znf_RING_CS"/>
</dbReference>
<dbReference type="SMART" id="SM00589">
    <property type="entry name" value="PRY"/>
    <property type="match status" value="1"/>
</dbReference>
<protein>
    <recommendedName>
        <fullName evidence="15">E3 ubiquitin-protein ligase TRIM38</fullName>
        <ecNumber evidence="5">2.3.2.27</ecNumber>
    </recommendedName>
    <alternativeName>
        <fullName evidence="16">Tripartite motif-containing protein 38</fullName>
    </alternativeName>
</protein>
<evidence type="ECO:0000259" key="20">
    <source>
        <dbReference type="PROSITE" id="PS50119"/>
    </source>
</evidence>
<dbReference type="InterPro" id="IPR043136">
    <property type="entry name" value="B30.2/SPRY_sf"/>
</dbReference>
<dbReference type="GO" id="GO:0008270">
    <property type="term" value="F:zinc ion binding"/>
    <property type="evidence" value="ECO:0007669"/>
    <property type="project" value="UniProtKB-KW"/>
</dbReference>
<keyword evidence="18" id="KW-0175">Coiled coil</keyword>
<dbReference type="PROSITE" id="PS00518">
    <property type="entry name" value="ZF_RING_1"/>
    <property type="match status" value="1"/>
</dbReference>
<dbReference type="InterPro" id="IPR001841">
    <property type="entry name" value="Znf_RING"/>
</dbReference>
<dbReference type="SMART" id="SM00449">
    <property type="entry name" value="SPRY"/>
    <property type="match status" value="1"/>
</dbReference>
<dbReference type="EC" id="2.3.2.27" evidence="5"/>